<dbReference type="Gene3D" id="1.10.10.10">
    <property type="entry name" value="Winged helix-like DNA-binding domain superfamily/Winged helix DNA-binding domain"/>
    <property type="match status" value="1"/>
</dbReference>
<proteinExistence type="predicted"/>
<dbReference type="RefSeq" id="WP_048916432.1">
    <property type="nucleotide sequence ID" value="NZ_JACXBP010000001.1"/>
</dbReference>
<sequence>MLDKTAQDILALALNAPGSLLSAAGVSQRLSLSDNTARSRLKTLASRGLLRALKDGRGLVYQAPASVAKLKQWMGVQG</sequence>
<evidence type="ECO:0000313" key="2">
    <source>
        <dbReference type="Proteomes" id="UP001306592"/>
    </source>
</evidence>
<dbReference type="InterPro" id="IPR036390">
    <property type="entry name" value="WH_DNA-bd_sf"/>
</dbReference>
<dbReference type="SUPFAM" id="SSF46785">
    <property type="entry name" value="Winged helix' DNA-binding domain"/>
    <property type="match status" value="1"/>
</dbReference>
<comment type="caution">
    <text evidence="1">The sequence shown here is derived from an EMBL/GenBank/DDBJ whole genome shotgun (WGS) entry which is preliminary data.</text>
</comment>
<organism evidence="1 2">
    <name type="scientific">Erwinia aphidicola</name>
    <dbReference type="NCBI Taxonomy" id="68334"/>
    <lineage>
        <taxon>Bacteria</taxon>
        <taxon>Pseudomonadati</taxon>
        <taxon>Pseudomonadota</taxon>
        <taxon>Gammaproteobacteria</taxon>
        <taxon>Enterobacterales</taxon>
        <taxon>Erwiniaceae</taxon>
        <taxon>Erwinia</taxon>
    </lineage>
</organism>
<evidence type="ECO:0000313" key="1">
    <source>
        <dbReference type="EMBL" id="MEI2680741.1"/>
    </source>
</evidence>
<dbReference type="InterPro" id="IPR036388">
    <property type="entry name" value="WH-like_DNA-bd_sf"/>
</dbReference>
<protein>
    <submittedName>
        <fullName evidence="1">Helix-turn-helix transcriptional regulator</fullName>
    </submittedName>
</protein>
<keyword evidence="2" id="KW-1185">Reference proteome</keyword>
<accession>A0ABU8DB42</accession>
<dbReference type="Proteomes" id="UP001306592">
    <property type="component" value="Unassembled WGS sequence"/>
</dbReference>
<name>A0ABU8DB42_ERWAP</name>
<gene>
    <name evidence="1" type="ORF">V8N49_03590</name>
</gene>
<dbReference type="EMBL" id="JBANEI010000001">
    <property type="protein sequence ID" value="MEI2680741.1"/>
    <property type="molecule type" value="Genomic_DNA"/>
</dbReference>
<reference evidence="1 2" key="1">
    <citation type="submission" date="2024-02" db="EMBL/GenBank/DDBJ databases">
        <title>First report Erwinia aphidicola in onion in Chile.</title>
        <authorList>
            <person name="Valenzuela M."/>
            <person name="Pena M."/>
            <person name="Dutta B."/>
        </authorList>
    </citation>
    <scope>NUCLEOTIDE SEQUENCE [LARGE SCALE GENOMIC DNA]</scope>
    <source>
        <strain evidence="1 2">QCJ3A</strain>
    </source>
</reference>